<evidence type="ECO:0000313" key="2">
    <source>
        <dbReference type="Proteomes" id="UP000066284"/>
    </source>
</evidence>
<evidence type="ECO:0000313" key="1">
    <source>
        <dbReference type="EMBL" id="CUQ67834.1"/>
    </source>
</evidence>
<accession>A0A0S4KX80</accession>
<protein>
    <submittedName>
        <fullName evidence="1">Uncharacterized protein</fullName>
    </submittedName>
</protein>
<dbReference type="STRING" id="1715989.NITINOP_2862"/>
<keyword evidence="2" id="KW-1185">Reference proteome</keyword>
<organism evidence="1 2">
    <name type="scientific">Candidatus Nitrospira inopinata</name>
    <dbReference type="NCBI Taxonomy" id="1715989"/>
    <lineage>
        <taxon>Bacteria</taxon>
        <taxon>Pseudomonadati</taxon>
        <taxon>Nitrospirota</taxon>
        <taxon>Nitrospiria</taxon>
        <taxon>Nitrospirales</taxon>
        <taxon>Nitrospiraceae</taxon>
        <taxon>Nitrospira</taxon>
    </lineage>
</organism>
<name>A0A0S4KX80_9BACT</name>
<reference evidence="2" key="1">
    <citation type="submission" date="2015-09" db="EMBL/GenBank/DDBJ databases">
        <authorList>
            <person name="Daims H."/>
        </authorList>
    </citation>
    <scope>NUCLEOTIDE SEQUENCE [LARGE SCALE GENOMIC DNA]</scope>
</reference>
<dbReference type="KEGG" id="nio:NITINOP_2862"/>
<dbReference type="EMBL" id="LN885086">
    <property type="protein sequence ID" value="CUQ67834.1"/>
    <property type="molecule type" value="Genomic_DNA"/>
</dbReference>
<dbReference type="AlphaFoldDB" id="A0A0S4KX80"/>
<proteinExistence type="predicted"/>
<sequence length="35" mass="3799">MGELAPSDRIAEQAVQLVQRGEGHTTRFYVVGPEG</sequence>
<dbReference type="Proteomes" id="UP000066284">
    <property type="component" value="Chromosome 1"/>
</dbReference>
<gene>
    <name evidence="1" type="ORF">NITINOP_2862</name>
</gene>